<dbReference type="Proteomes" id="UP000036403">
    <property type="component" value="Unassembled WGS sequence"/>
</dbReference>
<proteinExistence type="predicted"/>
<keyword evidence="2" id="KW-0695">RNA-directed DNA polymerase</keyword>
<keyword evidence="2" id="KW-0808">Transferase</keyword>
<protein>
    <submittedName>
        <fullName evidence="2">Reverse transcriptase</fullName>
    </submittedName>
</protein>
<feature type="region of interest" description="Disordered" evidence="1">
    <location>
        <begin position="176"/>
        <end position="232"/>
    </location>
</feature>
<accession>A0A0J7KQU9</accession>
<gene>
    <name evidence="2" type="ORF">RF55_7215</name>
</gene>
<evidence type="ECO:0000313" key="3">
    <source>
        <dbReference type="Proteomes" id="UP000036403"/>
    </source>
</evidence>
<reference evidence="2 3" key="1">
    <citation type="submission" date="2015-04" db="EMBL/GenBank/DDBJ databases">
        <title>Lasius niger genome sequencing.</title>
        <authorList>
            <person name="Konorov E.A."/>
            <person name="Nikitin M.A."/>
            <person name="Kirill M.V."/>
            <person name="Chang P."/>
        </authorList>
    </citation>
    <scope>NUCLEOTIDE SEQUENCE [LARGE SCALE GENOMIC DNA]</scope>
    <source>
        <tissue evidence="2">Whole</tissue>
    </source>
</reference>
<dbReference type="PaxDb" id="67767-A0A0J7KQU9"/>
<evidence type="ECO:0000256" key="1">
    <source>
        <dbReference type="SAM" id="MobiDB-lite"/>
    </source>
</evidence>
<name>A0A0J7KQU9_LASNI</name>
<keyword evidence="3" id="KW-1185">Reference proteome</keyword>
<dbReference type="AlphaFoldDB" id="A0A0J7KQU9"/>
<dbReference type="OrthoDB" id="7554583at2759"/>
<dbReference type="GO" id="GO:0003964">
    <property type="term" value="F:RNA-directed DNA polymerase activity"/>
    <property type="evidence" value="ECO:0007669"/>
    <property type="project" value="UniProtKB-KW"/>
</dbReference>
<keyword evidence="2" id="KW-0548">Nucleotidyltransferase</keyword>
<feature type="compositionally biased region" description="Basic and acidic residues" evidence="1">
    <location>
        <begin position="177"/>
        <end position="186"/>
    </location>
</feature>
<dbReference type="EMBL" id="LBMM01004152">
    <property type="protein sequence ID" value="KMQ92762.1"/>
    <property type="molecule type" value="Genomic_DNA"/>
</dbReference>
<sequence>MANRRGKQLLRQIHRRMAIMVARAYLTVLHTAATILVGMPSRSFMHKCTPRYIGVHAISVGMVLTKETKAALRLQARRRMMEEWNEHLSDPRETSGKRVVEAIRRERTAQCHHCDDDQDTAQHTVEYCQAWVQERRVLVDIVGNNLSLPGIIAAMLRDERSWMVVSSFCETVMSQKEGAERKKERFPNSGRTPSQGGRAGTGRGRRRRPLSRIQEPRSQTRPTGAPNPRGAS</sequence>
<comment type="caution">
    <text evidence="2">The sequence shown here is derived from an EMBL/GenBank/DDBJ whole genome shotgun (WGS) entry which is preliminary data.</text>
</comment>
<organism evidence="2 3">
    <name type="scientific">Lasius niger</name>
    <name type="common">Black garden ant</name>
    <dbReference type="NCBI Taxonomy" id="67767"/>
    <lineage>
        <taxon>Eukaryota</taxon>
        <taxon>Metazoa</taxon>
        <taxon>Ecdysozoa</taxon>
        <taxon>Arthropoda</taxon>
        <taxon>Hexapoda</taxon>
        <taxon>Insecta</taxon>
        <taxon>Pterygota</taxon>
        <taxon>Neoptera</taxon>
        <taxon>Endopterygota</taxon>
        <taxon>Hymenoptera</taxon>
        <taxon>Apocrita</taxon>
        <taxon>Aculeata</taxon>
        <taxon>Formicoidea</taxon>
        <taxon>Formicidae</taxon>
        <taxon>Formicinae</taxon>
        <taxon>Lasius</taxon>
        <taxon>Lasius</taxon>
    </lineage>
</organism>
<evidence type="ECO:0000313" key="2">
    <source>
        <dbReference type="EMBL" id="KMQ92762.1"/>
    </source>
</evidence>